<dbReference type="AlphaFoldDB" id="A0A132B9L7"/>
<keyword evidence="1" id="KW-0175">Coiled coil</keyword>
<sequence>MCLLWLRSKMRSRGCGSQHGCPQGANLETLSEHPTVKVHSPKYPDLTASAETFQYGESRARPSIHEEGESTSNDRGANTIMSPILVQQLQADLAGERNRISQLEQELATSKVREADVRKVWRRAANELDRIRVQKQSFPVITDDYLIEKETTPGSDCYKWLLRRQDSCSKVAQAVIWRVLVGEIFNQFQWAGNAAEQMRDMCKVLKPKPSMSDIDATSHYEQHRKFQMWSANTAGLLFETLDLEKDAGAQSQIDNHNDMLAEELLETIGLLMKGEREQFKLSLFEILDIAISLDKELSRQSAQVVWTFKEVPLDPSLMDLDERKISSENLDLELIVQPGLKKREIWHQCILAA</sequence>
<feature type="coiled-coil region" evidence="1">
    <location>
        <begin position="86"/>
        <end position="113"/>
    </location>
</feature>
<dbReference type="EMBL" id="KQ947433">
    <property type="protein sequence ID" value="KUJ09098.1"/>
    <property type="molecule type" value="Genomic_DNA"/>
</dbReference>
<gene>
    <name evidence="3" type="ORF">LY89DRAFT_724623</name>
</gene>
<evidence type="ECO:0000256" key="2">
    <source>
        <dbReference type="SAM" id="MobiDB-lite"/>
    </source>
</evidence>
<feature type="compositionally biased region" description="Basic and acidic residues" evidence="2">
    <location>
        <begin position="58"/>
        <end position="68"/>
    </location>
</feature>
<dbReference type="Proteomes" id="UP000070700">
    <property type="component" value="Unassembled WGS sequence"/>
</dbReference>
<feature type="region of interest" description="Disordered" evidence="2">
    <location>
        <begin position="58"/>
        <end position="77"/>
    </location>
</feature>
<dbReference type="OrthoDB" id="5213630at2759"/>
<dbReference type="STRING" id="149040.A0A132B9L7"/>
<organism evidence="3 4">
    <name type="scientific">Mollisia scopiformis</name>
    <name type="common">Conifer needle endophyte fungus</name>
    <name type="synonym">Phialocephala scopiformis</name>
    <dbReference type="NCBI Taxonomy" id="149040"/>
    <lineage>
        <taxon>Eukaryota</taxon>
        <taxon>Fungi</taxon>
        <taxon>Dikarya</taxon>
        <taxon>Ascomycota</taxon>
        <taxon>Pezizomycotina</taxon>
        <taxon>Leotiomycetes</taxon>
        <taxon>Helotiales</taxon>
        <taxon>Mollisiaceae</taxon>
        <taxon>Mollisia</taxon>
    </lineage>
</organism>
<evidence type="ECO:0000313" key="3">
    <source>
        <dbReference type="EMBL" id="KUJ09098.1"/>
    </source>
</evidence>
<proteinExistence type="predicted"/>
<evidence type="ECO:0000256" key="1">
    <source>
        <dbReference type="SAM" id="Coils"/>
    </source>
</evidence>
<dbReference type="InParanoid" id="A0A132B9L7"/>
<accession>A0A132B9L7</accession>
<evidence type="ECO:0000313" key="4">
    <source>
        <dbReference type="Proteomes" id="UP000070700"/>
    </source>
</evidence>
<keyword evidence="4" id="KW-1185">Reference proteome</keyword>
<name>A0A132B9L7_MOLSC</name>
<protein>
    <submittedName>
        <fullName evidence="3">Uncharacterized protein</fullName>
    </submittedName>
</protein>
<dbReference type="RefSeq" id="XP_018063453.1">
    <property type="nucleotide sequence ID" value="XM_018218913.1"/>
</dbReference>
<dbReference type="GeneID" id="28828639"/>
<reference evidence="3 4" key="1">
    <citation type="submission" date="2015-10" db="EMBL/GenBank/DDBJ databases">
        <title>Full genome of DAOMC 229536 Phialocephala scopiformis, a fungal endophyte of spruce producing the potent anti-insectan compound rugulosin.</title>
        <authorList>
            <consortium name="DOE Joint Genome Institute"/>
            <person name="Walker A.K."/>
            <person name="Frasz S.L."/>
            <person name="Seifert K.A."/>
            <person name="Miller J.D."/>
            <person name="Mondo S.J."/>
            <person name="Labutti K."/>
            <person name="Lipzen A."/>
            <person name="Dockter R."/>
            <person name="Kennedy M."/>
            <person name="Grigoriev I.V."/>
            <person name="Spatafora J.W."/>
        </authorList>
    </citation>
    <scope>NUCLEOTIDE SEQUENCE [LARGE SCALE GENOMIC DNA]</scope>
    <source>
        <strain evidence="3 4">CBS 120377</strain>
    </source>
</reference>
<dbReference type="KEGG" id="psco:LY89DRAFT_724623"/>